<dbReference type="EMBL" id="BARS01011837">
    <property type="protein sequence ID" value="GAF94284.1"/>
    <property type="molecule type" value="Genomic_DNA"/>
</dbReference>
<dbReference type="AlphaFoldDB" id="X0TM12"/>
<protein>
    <recommendedName>
        <fullName evidence="3">NADH:ubiquinone oxidoreductase-like 20kDa subunit domain-containing protein</fullName>
    </recommendedName>
</protein>
<gene>
    <name evidence="2" type="ORF">S01H1_21367</name>
</gene>
<evidence type="ECO:0008006" key="3">
    <source>
        <dbReference type="Google" id="ProtNLM"/>
    </source>
</evidence>
<proteinExistence type="predicted"/>
<organism evidence="2">
    <name type="scientific">marine sediment metagenome</name>
    <dbReference type="NCBI Taxonomy" id="412755"/>
    <lineage>
        <taxon>unclassified sequences</taxon>
        <taxon>metagenomes</taxon>
        <taxon>ecological metagenomes</taxon>
    </lineage>
</organism>
<keyword evidence="1" id="KW-0560">Oxidoreductase</keyword>
<name>X0TM12_9ZZZZ</name>
<accession>X0TM12</accession>
<dbReference type="PANTHER" id="PTHR42845">
    <property type="entry name" value="COENZYME F420-REDUCING HYDROGENASE, GAMMA SUBUNIT"/>
    <property type="match status" value="1"/>
</dbReference>
<dbReference type="SUPFAM" id="SSF56770">
    <property type="entry name" value="HydA/Nqo6-like"/>
    <property type="match status" value="1"/>
</dbReference>
<feature type="non-terminal residue" evidence="2">
    <location>
        <position position="1"/>
    </location>
</feature>
<sequence>VECKQRFNTCVFDLGMICLGPVTRAGCNAICPRNHLGCWGCRGPADETNFESLVEILRERGFSERHIAERAQFFNAFSGNEFLPLLEKAESPPG</sequence>
<evidence type="ECO:0000256" key="1">
    <source>
        <dbReference type="ARBA" id="ARBA00023002"/>
    </source>
</evidence>
<dbReference type="GO" id="GO:0016491">
    <property type="term" value="F:oxidoreductase activity"/>
    <property type="evidence" value="ECO:0007669"/>
    <property type="project" value="UniProtKB-KW"/>
</dbReference>
<reference evidence="2" key="1">
    <citation type="journal article" date="2014" name="Front. Microbiol.">
        <title>High frequency of phylogenetically diverse reductive dehalogenase-homologous genes in deep subseafloor sedimentary metagenomes.</title>
        <authorList>
            <person name="Kawai M."/>
            <person name="Futagami T."/>
            <person name="Toyoda A."/>
            <person name="Takaki Y."/>
            <person name="Nishi S."/>
            <person name="Hori S."/>
            <person name="Arai W."/>
            <person name="Tsubouchi T."/>
            <person name="Morono Y."/>
            <person name="Uchiyama I."/>
            <person name="Ito T."/>
            <person name="Fujiyama A."/>
            <person name="Inagaki F."/>
            <person name="Takami H."/>
        </authorList>
    </citation>
    <scope>NUCLEOTIDE SEQUENCE</scope>
    <source>
        <strain evidence="2">Expedition CK06-06</strain>
    </source>
</reference>
<dbReference type="InterPro" id="IPR051349">
    <property type="entry name" value="Hydrogenase_assoc-protein"/>
</dbReference>
<dbReference type="PANTHER" id="PTHR42845:SF1">
    <property type="entry name" value="HYDROGENASE SMALL SUBUNIT"/>
    <property type="match status" value="1"/>
</dbReference>
<evidence type="ECO:0000313" key="2">
    <source>
        <dbReference type="EMBL" id="GAF94284.1"/>
    </source>
</evidence>
<comment type="caution">
    <text evidence="2">The sequence shown here is derived from an EMBL/GenBank/DDBJ whole genome shotgun (WGS) entry which is preliminary data.</text>
</comment>